<evidence type="ECO:0008006" key="13">
    <source>
        <dbReference type="Google" id="ProtNLM"/>
    </source>
</evidence>
<dbReference type="GO" id="GO:0016837">
    <property type="term" value="F:carbon-oxygen lyase activity, acting on polysaccharides"/>
    <property type="evidence" value="ECO:0007669"/>
    <property type="project" value="UniProtKB-ARBA"/>
</dbReference>
<dbReference type="InterPro" id="IPR008929">
    <property type="entry name" value="Chondroitin_lyas"/>
</dbReference>
<feature type="active site" evidence="7">
    <location>
        <position position="300"/>
    </location>
</feature>
<comment type="subunit">
    <text evidence="3">Monomer.</text>
</comment>
<dbReference type="SUPFAM" id="SSF48230">
    <property type="entry name" value="Chondroitin AC/alginate lyase"/>
    <property type="match status" value="1"/>
</dbReference>
<accession>A0A2D0N8T2</accession>
<evidence type="ECO:0000256" key="2">
    <source>
        <dbReference type="ARBA" id="ARBA00006699"/>
    </source>
</evidence>
<dbReference type="InterPro" id="IPR011013">
    <property type="entry name" value="Gal_mutarotase_sf_dom"/>
</dbReference>
<dbReference type="Pfam" id="PF02278">
    <property type="entry name" value="Lyase_8"/>
    <property type="match status" value="1"/>
</dbReference>
<evidence type="ECO:0000256" key="6">
    <source>
        <dbReference type="ARBA" id="ARBA00023239"/>
    </source>
</evidence>
<dbReference type="PANTHER" id="PTHR38481">
    <property type="entry name" value="HYALURONATE LYASE"/>
    <property type="match status" value="1"/>
</dbReference>
<name>A0A2D0N8T2_FLAN2</name>
<feature type="active site" evidence="7">
    <location>
        <position position="246"/>
    </location>
</feature>
<dbReference type="SUPFAM" id="SSF74650">
    <property type="entry name" value="Galactose mutarotase-like"/>
    <property type="match status" value="1"/>
</dbReference>
<evidence type="ECO:0000259" key="10">
    <source>
        <dbReference type="Pfam" id="PF08124"/>
    </source>
</evidence>
<dbReference type="InterPro" id="IPR012970">
    <property type="entry name" value="Lyase_8_alpha_N"/>
</dbReference>
<dbReference type="AlphaFoldDB" id="A0A2D0N8T2"/>
<evidence type="ECO:0000259" key="9">
    <source>
        <dbReference type="Pfam" id="PF02884"/>
    </source>
</evidence>
<proteinExistence type="inferred from homology"/>
<dbReference type="CDD" id="cd01083">
    <property type="entry name" value="GAG_Lyase"/>
    <property type="match status" value="1"/>
</dbReference>
<keyword evidence="12" id="KW-1185">Reference proteome</keyword>
<dbReference type="GO" id="GO:0030246">
    <property type="term" value="F:carbohydrate binding"/>
    <property type="evidence" value="ECO:0007669"/>
    <property type="project" value="InterPro"/>
</dbReference>
<dbReference type="InterPro" id="IPR014718">
    <property type="entry name" value="GH-type_carb-bd"/>
</dbReference>
<dbReference type="GO" id="GO:0005576">
    <property type="term" value="C:extracellular region"/>
    <property type="evidence" value="ECO:0007669"/>
    <property type="project" value="InterPro"/>
</dbReference>
<dbReference type="OrthoDB" id="6394136at2"/>
<dbReference type="InterPro" id="IPR011071">
    <property type="entry name" value="Lyase_8-like_C"/>
</dbReference>
<dbReference type="EMBL" id="PDUD01000023">
    <property type="protein sequence ID" value="PHN04921.1"/>
    <property type="molecule type" value="Genomic_DNA"/>
</dbReference>
<evidence type="ECO:0000259" key="8">
    <source>
        <dbReference type="Pfam" id="PF02278"/>
    </source>
</evidence>
<comment type="cofactor">
    <cofactor evidence="1">
        <name>Ca(2+)</name>
        <dbReference type="ChEBI" id="CHEBI:29108"/>
    </cofactor>
</comment>
<evidence type="ECO:0000256" key="1">
    <source>
        <dbReference type="ARBA" id="ARBA00001913"/>
    </source>
</evidence>
<dbReference type="InterPro" id="IPR038970">
    <property type="entry name" value="Lyase_8"/>
</dbReference>
<evidence type="ECO:0000256" key="4">
    <source>
        <dbReference type="ARBA" id="ARBA00022729"/>
    </source>
</evidence>
<comment type="caution">
    <text evidence="11">The sequence shown here is derived from an EMBL/GenBank/DDBJ whole genome shotgun (WGS) entry which is preliminary data.</text>
</comment>
<dbReference type="Pfam" id="PF02884">
    <property type="entry name" value="Lyase_8_C"/>
    <property type="match status" value="1"/>
</dbReference>
<dbReference type="Gene3D" id="2.60.220.10">
    <property type="entry name" value="Polysaccharide lyase family 8-like, C-terminal"/>
    <property type="match status" value="1"/>
</dbReference>
<keyword evidence="4" id="KW-0732">Signal</keyword>
<dbReference type="SUPFAM" id="SSF49863">
    <property type="entry name" value="Hyaluronate lyase-like, C-terminal domain"/>
    <property type="match status" value="1"/>
</dbReference>
<dbReference type="InterPro" id="IPR003159">
    <property type="entry name" value="Lyase_8_central_dom"/>
</dbReference>
<evidence type="ECO:0000256" key="5">
    <source>
        <dbReference type="ARBA" id="ARBA00022837"/>
    </source>
</evidence>
<organism evidence="11 12">
    <name type="scientific">Flavilitoribacter nigricans (strain ATCC 23147 / DSM 23189 / NBRC 102662 / NCIMB 1420 / SS-2)</name>
    <name type="common">Lewinella nigricans</name>
    <dbReference type="NCBI Taxonomy" id="1122177"/>
    <lineage>
        <taxon>Bacteria</taxon>
        <taxon>Pseudomonadati</taxon>
        <taxon>Bacteroidota</taxon>
        <taxon>Saprospiria</taxon>
        <taxon>Saprospirales</taxon>
        <taxon>Lewinellaceae</taxon>
        <taxon>Flavilitoribacter</taxon>
    </lineage>
</organism>
<keyword evidence="5" id="KW-0106">Calcium</keyword>
<feature type="domain" description="Polysaccharide lyase 8 N-terminal alpha-helical" evidence="10">
    <location>
        <begin position="76"/>
        <end position="302"/>
    </location>
</feature>
<comment type="similarity">
    <text evidence="2">Belongs to the polysaccharide lyase 8 family.</text>
</comment>
<dbReference type="PANTHER" id="PTHR38481:SF1">
    <property type="entry name" value="HYALURONATE LYASE"/>
    <property type="match status" value="1"/>
</dbReference>
<dbReference type="InterPro" id="IPR004103">
    <property type="entry name" value="Lyase_8_C"/>
</dbReference>
<evidence type="ECO:0000256" key="3">
    <source>
        <dbReference type="ARBA" id="ARBA00011245"/>
    </source>
</evidence>
<evidence type="ECO:0000313" key="11">
    <source>
        <dbReference type="EMBL" id="PHN04921.1"/>
    </source>
</evidence>
<dbReference type="Proteomes" id="UP000223913">
    <property type="component" value="Unassembled WGS sequence"/>
</dbReference>
<sequence>MVRISGLVLRIAMKTIHALLPSLLFILGMLPAASGQVSTDKPVKLTQLHANVWQYILGDRPPDMAEVEESLHALDGRGTWPHIDYSSKERGAWQPREHLSRLLDITRAYRSPGNRYYQQKEISRKIHLALNYWLENDFQSPNWWYPDIGVPMVLGPILILLEDELSETQLERGVYILNRSEIGKTGQNKVWLSGNVLFRTLLTGDVEMVDKAAASIREELVVSMSEGVQPDWSYHQHGPQLQFGNYGLSYAADMAKWLAILRNTPFQFDEEKVYILRNYLLDGQRWVSWKDKMDISACGRQLFIDSPSQKAGSLATTTAKMGQLDPEFAAAYRDANRYETLSGHKHFWRSDFQVIRNPAYYFSVKMCSKRVSGAESCNSENMLGYHMGDGVGLLYQSGTEYTNIFPFWDWKKVPGTTIIQSDEDLPVLTCSGYHIDSDFVGGLSDGSSGVAVLAYNRDGLRANKAWFMLDDKVVCLGNGITADTEFSVTTAINQAHLQGDVLVRAGKQKHTAGASEALQDPDWILHDKLGYLFPAGGQVRLETKPVSGSWHRVAIRYPEDYQTAPIFKLWMEHGTDPQNENYQYILVPGAKEKVLKKLSRKAPFTIRNEAAVQSVSTAKGNQAGIIFYEAGSSDLFGGIRADQACIVLLKKDKGQLQVSVADPTQQLEELHLTISGDYNGPYATNSGGQTQLTVPLPQDEAAGSTINVTLTHR</sequence>
<dbReference type="GO" id="GO:0005975">
    <property type="term" value="P:carbohydrate metabolic process"/>
    <property type="evidence" value="ECO:0007669"/>
    <property type="project" value="InterPro"/>
</dbReference>
<dbReference type="Pfam" id="PF08124">
    <property type="entry name" value="Lyase_8_N"/>
    <property type="match status" value="1"/>
</dbReference>
<keyword evidence="6" id="KW-0456">Lyase</keyword>
<protein>
    <recommendedName>
        <fullName evidence="13">Chondroitin AC lyase</fullName>
    </recommendedName>
</protein>
<feature type="domain" description="Polysaccharide lyase family 8 C-terminal" evidence="9">
    <location>
        <begin position="606"/>
        <end position="670"/>
    </location>
</feature>
<feature type="domain" description="Polysaccharide lyase family 8 central" evidence="8">
    <location>
        <begin position="344"/>
        <end position="590"/>
    </location>
</feature>
<feature type="active site" evidence="7">
    <location>
        <position position="237"/>
    </location>
</feature>
<dbReference type="Gene3D" id="2.70.98.10">
    <property type="match status" value="1"/>
</dbReference>
<dbReference type="Gene3D" id="1.50.10.100">
    <property type="entry name" value="Chondroitin AC/alginate lyase"/>
    <property type="match status" value="1"/>
</dbReference>
<evidence type="ECO:0000313" key="12">
    <source>
        <dbReference type="Proteomes" id="UP000223913"/>
    </source>
</evidence>
<gene>
    <name evidence="11" type="ORF">CRP01_17980</name>
</gene>
<reference evidence="11 12" key="1">
    <citation type="submission" date="2017-10" db="EMBL/GenBank/DDBJ databases">
        <title>The draft genome sequence of Lewinella nigricans NBRC 102662.</title>
        <authorList>
            <person name="Wang K."/>
        </authorList>
    </citation>
    <scope>NUCLEOTIDE SEQUENCE [LARGE SCALE GENOMIC DNA]</scope>
    <source>
        <strain evidence="11 12">NBRC 102662</strain>
    </source>
</reference>
<evidence type="ECO:0000256" key="7">
    <source>
        <dbReference type="PIRSR" id="PIRSR638970-1"/>
    </source>
</evidence>